<dbReference type="SUPFAM" id="SSF56672">
    <property type="entry name" value="DNA/RNA polymerases"/>
    <property type="match status" value="1"/>
</dbReference>
<name>A0A1S4C9T8_TOBAC</name>
<dbReference type="PROSITE" id="PS00900">
    <property type="entry name" value="RNA_POL_PHAGE_1"/>
    <property type="match status" value="1"/>
</dbReference>
<dbReference type="PaxDb" id="4097-A0A1S4C9T8"/>
<dbReference type="GO" id="GO:0003899">
    <property type="term" value="F:DNA-directed RNA polymerase activity"/>
    <property type="evidence" value="ECO:0007669"/>
    <property type="project" value="UniProtKB-EC"/>
</dbReference>
<dbReference type="Gene3D" id="1.10.150.20">
    <property type="entry name" value="5' to 3' exonuclease, C-terminal subdomain"/>
    <property type="match status" value="1"/>
</dbReference>
<dbReference type="GO" id="GO:0003677">
    <property type="term" value="F:DNA binding"/>
    <property type="evidence" value="ECO:0007669"/>
    <property type="project" value="InterPro"/>
</dbReference>
<dbReference type="PANTHER" id="PTHR10102">
    <property type="entry name" value="DNA-DIRECTED RNA POLYMERASE, MITOCHONDRIAL"/>
    <property type="match status" value="1"/>
</dbReference>
<dbReference type="RefSeq" id="XP_016498007.1">
    <property type="nucleotide sequence ID" value="XM_016642521.1"/>
</dbReference>
<dbReference type="OrthoDB" id="1215583at2759"/>
<sequence>MPKFLAYLNIAEGCKVLREAYLSNEGDECRPYLYPALLKKFLTDIQRARYETFILDIASAYEGYEFYLLAFVDFRGRIYRAGVLHFHERDLARSLIVFSKSTFNDAKKANPSHTKEYDNKVYSMLYVSASFHYKTFDTYPATCKWYREQRFYSIDRIIEYAPTAKDPLQFLSKALIIERLDPRVSEWKLPITQDASASAYQIISYFLLDFEIVNYTNLIPTKGDNEPINNGYKEPIKNLGINDVYDFFVSEIKKSLIEEIQTFDDPHMIKTFVCPRFDRKIIKSLLMPLIYGKAAYTMADDLYKQYSGLIRKKECLTLSTHIEKFFKSRFPHIVNLMTLIRSVGWLASAMGRPIYYSTPCFTTVQDYMKSEAIKIWIYDRPSKKRRQVTLRDLS</sequence>
<proteinExistence type="predicted"/>
<organism evidence="2 3">
    <name type="scientific">Nicotiana tabacum</name>
    <name type="common">Common tobacco</name>
    <dbReference type="NCBI Taxonomy" id="4097"/>
    <lineage>
        <taxon>Eukaryota</taxon>
        <taxon>Viridiplantae</taxon>
        <taxon>Streptophyta</taxon>
        <taxon>Embryophyta</taxon>
        <taxon>Tracheophyta</taxon>
        <taxon>Spermatophyta</taxon>
        <taxon>Magnoliopsida</taxon>
        <taxon>eudicotyledons</taxon>
        <taxon>Gunneridae</taxon>
        <taxon>Pentapetalae</taxon>
        <taxon>asterids</taxon>
        <taxon>lamiids</taxon>
        <taxon>Solanales</taxon>
        <taxon>Solanaceae</taxon>
        <taxon>Nicotianoideae</taxon>
        <taxon>Nicotianeae</taxon>
        <taxon>Nicotiana</taxon>
    </lineage>
</organism>
<comment type="function">
    <text evidence="1">DNA-dependent RNA polymerase catalyzes the transcription of DNA into RNA using the four ribonucleoside triphosphates as substrates.</text>
</comment>
<evidence type="ECO:0000313" key="2">
    <source>
        <dbReference type="Proteomes" id="UP000790787"/>
    </source>
</evidence>
<dbReference type="OMA" id="MESINIW"/>
<protein>
    <submittedName>
        <fullName evidence="3">Probable DNA-directed RNA polymerase</fullName>
    </submittedName>
</protein>
<dbReference type="STRING" id="4097.A0A1S4C9T8"/>
<dbReference type="GO" id="GO:0000428">
    <property type="term" value="C:DNA-directed RNA polymerase complex"/>
    <property type="evidence" value="ECO:0007669"/>
    <property type="project" value="UniProtKB-KW"/>
</dbReference>
<dbReference type="PANTHER" id="PTHR10102:SF8">
    <property type="entry name" value="DNA-DIRECTED RNA POLYMERASE-RELATED"/>
    <property type="match status" value="1"/>
</dbReference>
<dbReference type="Proteomes" id="UP000790787">
    <property type="component" value="Chromosome 12"/>
</dbReference>
<reference evidence="3" key="2">
    <citation type="submission" date="2025-08" db="UniProtKB">
        <authorList>
            <consortium name="RefSeq"/>
        </authorList>
    </citation>
    <scope>IDENTIFICATION</scope>
</reference>
<gene>
    <name evidence="3" type="primary">LOC107816775</name>
</gene>
<keyword evidence="2" id="KW-1185">Reference proteome</keyword>
<keyword evidence="3" id="KW-0240">DNA-directed RNA polymerase</keyword>
<dbReference type="InterPro" id="IPR043502">
    <property type="entry name" value="DNA/RNA_pol_sf"/>
</dbReference>
<dbReference type="AlphaFoldDB" id="A0A1S4C9T8"/>
<dbReference type="InterPro" id="IPR002092">
    <property type="entry name" value="DNA-dir_Rpol_phage-type"/>
</dbReference>
<reference evidence="2" key="1">
    <citation type="journal article" date="2014" name="Nat. Commun.">
        <title>The tobacco genome sequence and its comparison with those of tomato and potato.</title>
        <authorList>
            <person name="Sierro N."/>
            <person name="Battey J.N."/>
            <person name="Ouadi S."/>
            <person name="Bakaher N."/>
            <person name="Bovet L."/>
            <person name="Willig A."/>
            <person name="Goepfert S."/>
            <person name="Peitsch M.C."/>
            <person name="Ivanov N.V."/>
        </authorList>
    </citation>
    <scope>NUCLEOTIDE SEQUENCE [LARGE SCALE GENOMIC DNA]</scope>
</reference>
<evidence type="ECO:0000256" key="1">
    <source>
        <dbReference type="ARBA" id="ARBA00004026"/>
    </source>
</evidence>
<accession>A0A1S4C9T8</accession>
<dbReference type="GeneID" id="107816775"/>
<dbReference type="PROSITE" id="PS00489">
    <property type="entry name" value="RNA_POL_PHAGE_2"/>
    <property type="match status" value="1"/>
</dbReference>
<dbReference type="KEGG" id="nta:107816775"/>
<keyword evidence="3" id="KW-0804">Transcription</keyword>
<evidence type="ECO:0000313" key="3">
    <source>
        <dbReference type="RefSeq" id="XP_016498007.1"/>
    </source>
</evidence>
<dbReference type="GO" id="GO:0006351">
    <property type="term" value="P:DNA-templated transcription"/>
    <property type="evidence" value="ECO:0007669"/>
    <property type="project" value="InterPro"/>
</dbReference>